<gene>
    <name evidence="1" type="ORF">L2716_04345</name>
</gene>
<protein>
    <submittedName>
        <fullName evidence="1">GapA-binding peptide SR1P</fullName>
    </submittedName>
</protein>
<dbReference type="Pfam" id="PF13790">
    <property type="entry name" value="SR1P"/>
    <property type="match status" value="1"/>
</dbReference>
<comment type="caution">
    <text evidence="1">The sequence shown here is derived from an EMBL/GenBank/DDBJ whole genome shotgun (WGS) entry which is preliminary data.</text>
</comment>
<reference evidence="1 2" key="1">
    <citation type="submission" date="2022-01" db="EMBL/GenBank/DDBJ databases">
        <title>Alkalihalobacillus sp. EGI L200015, a novel bacterium isolated from a salt lake sediment.</title>
        <authorList>
            <person name="Gao L."/>
            <person name="Fang B.-Z."/>
            <person name="Li W.-J."/>
        </authorList>
    </citation>
    <scope>NUCLEOTIDE SEQUENCE [LARGE SCALE GENOMIC DNA]</scope>
    <source>
        <strain evidence="1 2">KCTC 12718</strain>
    </source>
</reference>
<name>A0ABS9GZ71_9BACL</name>
<dbReference type="Proteomes" id="UP001649381">
    <property type="component" value="Unassembled WGS sequence"/>
</dbReference>
<organism evidence="1 2">
    <name type="scientific">Pseudalkalibacillus berkeleyi</name>
    <dbReference type="NCBI Taxonomy" id="1069813"/>
    <lineage>
        <taxon>Bacteria</taxon>
        <taxon>Bacillati</taxon>
        <taxon>Bacillota</taxon>
        <taxon>Bacilli</taxon>
        <taxon>Bacillales</taxon>
        <taxon>Fictibacillaceae</taxon>
        <taxon>Pseudalkalibacillus</taxon>
    </lineage>
</organism>
<accession>A0ABS9GZ71</accession>
<evidence type="ECO:0000313" key="2">
    <source>
        <dbReference type="Proteomes" id="UP001649381"/>
    </source>
</evidence>
<sequence length="40" mass="4659">MGTLICQTCDTTIEHFEVNKVTTLYANCPECKRKRKNLKK</sequence>
<proteinExistence type="predicted"/>
<keyword evidence="2" id="KW-1185">Reference proteome</keyword>
<dbReference type="InterPro" id="IPR025236">
    <property type="entry name" value="SR1P"/>
</dbReference>
<dbReference type="RefSeq" id="WP_236332138.1">
    <property type="nucleotide sequence ID" value="NZ_JAKIJS010000001.1"/>
</dbReference>
<evidence type="ECO:0000313" key="1">
    <source>
        <dbReference type="EMBL" id="MCF6136949.1"/>
    </source>
</evidence>
<dbReference type="EMBL" id="JAKIJS010000001">
    <property type="protein sequence ID" value="MCF6136949.1"/>
    <property type="molecule type" value="Genomic_DNA"/>
</dbReference>